<dbReference type="InterPro" id="IPR015795">
    <property type="entry name" value="Pyrv_Knase_C"/>
</dbReference>
<dbReference type="GO" id="GO:0005524">
    <property type="term" value="F:ATP binding"/>
    <property type="evidence" value="ECO:0007669"/>
    <property type="project" value="UniProtKB-KW"/>
</dbReference>
<evidence type="ECO:0000256" key="1">
    <source>
        <dbReference type="ARBA" id="ARBA00001958"/>
    </source>
</evidence>
<evidence type="ECO:0000256" key="14">
    <source>
        <dbReference type="RuleBase" id="RU000504"/>
    </source>
</evidence>
<gene>
    <name evidence="17" type="ORF">SAMN05216177_106218</name>
</gene>
<keyword evidence="9" id="KW-0067">ATP-binding</keyword>
<dbReference type="InterPro" id="IPR018209">
    <property type="entry name" value="Pyrv_Knase_AS"/>
</dbReference>
<evidence type="ECO:0000313" key="18">
    <source>
        <dbReference type="Proteomes" id="UP000182025"/>
    </source>
</evidence>
<dbReference type="Gene3D" id="3.20.20.60">
    <property type="entry name" value="Phosphoenolpyruvate-binding domains"/>
    <property type="match status" value="1"/>
</dbReference>
<dbReference type="Gene3D" id="3.40.1380.20">
    <property type="entry name" value="Pyruvate kinase, C-terminal domain"/>
    <property type="match status" value="1"/>
</dbReference>
<dbReference type="Pfam" id="PF02887">
    <property type="entry name" value="PK_C"/>
    <property type="match status" value="1"/>
</dbReference>
<dbReference type="OrthoDB" id="9812123at2"/>
<comment type="catalytic activity">
    <reaction evidence="14">
        <text>pyruvate + ATP = phosphoenolpyruvate + ADP + H(+)</text>
        <dbReference type="Rhea" id="RHEA:18157"/>
        <dbReference type="ChEBI" id="CHEBI:15361"/>
        <dbReference type="ChEBI" id="CHEBI:15378"/>
        <dbReference type="ChEBI" id="CHEBI:30616"/>
        <dbReference type="ChEBI" id="CHEBI:58702"/>
        <dbReference type="ChEBI" id="CHEBI:456216"/>
        <dbReference type="EC" id="2.7.1.40"/>
    </reaction>
</comment>
<dbReference type="PANTHER" id="PTHR11817">
    <property type="entry name" value="PYRUVATE KINASE"/>
    <property type="match status" value="1"/>
</dbReference>
<comment type="pathway">
    <text evidence="2 14">Carbohydrate degradation; glycolysis; pyruvate from D-glyceraldehyde 3-phosphate: step 5/5.</text>
</comment>
<dbReference type="NCBIfam" id="NF004491">
    <property type="entry name" value="PRK05826.1"/>
    <property type="match status" value="1"/>
</dbReference>
<reference evidence="18" key="1">
    <citation type="submission" date="2016-10" db="EMBL/GenBank/DDBJ databases">
        <authorList>
            <person name="Varghese N."/>
            <person name="Submissions S."/>
        </authorList>
    </citation>
    <scope>NUCLEOTIDE SEQUENCE [LARGE SCALE GENOMIC DNA]</scope>
    <source>
        <strain evidence="18">JCM 15604</strain>
    </source>
</reference>
<sequence>MNADKKVKILATLGPAIRDAAHIRQLVEAGVNLFRLNFSHGEHADHAQRYQWVREVERELNQPIGILMDLQGPKLRVGRFAEGKVQLVNGQSLRLDLDASPGDASRVNLPHPEIIEALQPGMSLLLDDGRLRLKVTGKQADAVDTCVIAGGELSDRKGVNVPEAVLQLSPLTEKDRRDLAFGLELGVDWVALSFVQRPEDIVEARELIGGKAFLMAKIEKPSAVQHLEEIARLCDAIMVARGDLGVEVPAENVPRIQKDIVRTCRQLGRPVVVATQMLESMRFSPAPTRAEVTDVANAVAEGADAVMLSAETASGDYPLETVQMMSKIIRQVENGPDYQTQLDVGRPQAEPTASDAISCAIRRISSILPVAALINYSESGASSLRASRERPKAPILSLTPSLTTARRLTVAWGIYSVVNERLRRVEEVTSTALEIAQAQGMAKRGETVVITAGEPFGQPGSTNSLRIETLH</sequence>
<organism evidence="17 18">
    <name type="scientific">Ectopseudomonas toyotomiensis</name>
    <dbReference type="NCBI Taxonomy" id="554344"/>
    <lineage>
        <taxon>Bacteria</taxon>
        <taxon>Pseudomonadati</taxon>
        <taxon>Pseudomonadota</taxon>
        <taxon>Gammaproteobacteria</taxon>
        <taxon>Pseudomonadales</taxon>
        <taxon>Pseudomonadaceae</taxon>
        <taxon>Ectopseudomonas</taxon>
    </lineage>
</organism>
<dbReference type="Gene3D" id="2.40.33.10">
    <property type="entry name" value="PK beta-barrel domain-like"/>
    <property type="match status" value="1"/>
</dbReference>
<evidence type="ECO:0000256" key="8">
    <source>
        <dbReference type="ARBA" id="ARBA00022777"/>
    </source>
</evidence>
<dbReference type="FunFam" id="2.40.33.10:FF:000001">
    <property type="entry name" value="Pyruvate kinase"/>
    <property type="match status" value="1"/>
</dbReference>
<feature type="domain" description="Pyruvate kinase C-terminal" evidence="16">
    <location>
        <begin position="355"/>
        <end position="467"/>
    </location>
</feature>
<dbReference type="Pfam" id="PF00224">
    <property type="entry name" value="PK"/>
    <property type="match status" value="1"/>
</dbReference>
<evidence type="ECO:0000256" key="12">
    <source>
        <dbReference type="ARBA" id="ARBA00023317"/>
    </source>
</evidence>
<keyword evidence="7" id="KW-0547">Nucleotide-binding</keyword>
<dbReference type="GO" id="GO:0030955">
    <property type="term" value="F:potassium ion binding"/>
    <property type="evidence" value="ECO:0007669"/>
    <property type="project" value="UniProtKB-UniRule"/>
</dbReference>
<dbReference type="PROSITE" id="PS00110">
    <property type="entry name" value="PYRUVATE_KINASE"/>
    <property type="match status" value="1"/>
</dbReference>
<dbReference type="UniPathway" id="UPA00109">
    <property type="reaction ID" value="UER00188"/>
</dbReference>
<keyword evidence="5 14" id="KW-0808">Transferase</keyword>
<dbReference type="NCBIfam" id="NF004886">
    <property type="entry name" value="PRK06247.1"/>
    <property type="match status" value="1"/>
</dbReference>
<dbReference type="GO" id="GO:0016301">
    <property type="term" value="F:kinase activity"/>
    <property type="evidence" value="ECO:0007669"/>
    <property type="project" value="UniProtKB-KW"/>
</dbReference>
<name>A0A1I5UH28_9GAMM</name>
<dbReference type="EMBL" id="FOXK01000006">
    <property type="protein sequence ID" value="SFP94562.1"/>
    <property type="molecule type" value="Genomic_DNA"/>
</dbReference>
<comment type="similarity">
    <text evidence="3 14">Belongs to the pyruvate kinase family.</text>
</comment>
<evidence type="ECO:0000256" key="7">
    <source>
        <dbReference type="ARBA" id="ARBA00022741"/>
    </source>
</evidence>
<protein>
    <recommendedName>
        <fullName evidence="4 13">Pyruvate kinase</fullName>
        <ecNumber evidence="4 13">2.7.1.40</ecNumber>
    </recommendedName>
</protein>
<evidence type="ECO:0000256" key="3">
    <source>
        <dbReference type="ARBA" id="ARBA00008663"/>
    </source>
</evidence>
<dbReference type="EC" id="2.7.1.40" evidence="4 13"/>
<dbReference type="NCBIfam" id="TIGR01064">
    <property type="entry name" value="pyruv_kin"/>
    <property type="match status" value="1"/>
</dbReference>
<accession>A0A1I5UH28</accession>
<evidence type="ECO:0000259" key="16">
    <source>
        <dbReference type="Pfam" id="PF02887"/>
    </source>
</evidence>
<dbReference type="Proteomes" id="UP000182025">
    <property type="component" value="Unassembled WGS sequence"/>
</dbReference>
<keyword evidence="8 14" id="KW-0418">Kinase</keyword>
<dbReference type="InterPro" id="IPR001697">
    <property type="entry name" value="Pyr_Knase"/>
</dbReference>
<comment type="cofactor">
    <cofactor evidence="1">
        <name>K(+)</name>
        <dbReference type="ChEBI" id="CHEBI:29103"/>
    </cofactor>
</comment>
<evidence type="ECO:0000256" key="9">
    <source>
        <dbReference type="ARBA" id="ARBA00022840"/>
    </source>
</evidence>
<keyword evidence="6" id="KW-0479">Metal-binding</keyword>
<dbReference type="SUPFAM" id="SSF52935">
    <property type="entry name" value="PK C-terminal domain-like"/>
    <property type="match status" value="1"/>
</dbReference>
<dbReference type="AlphaFoldDB" id="A0A1I5UH28"/>
<dbReference type="InterPro" id="IPR011037">
    <property type="entry name" value="Pyrv_Knase-like_insert_dom_sf"/>
</dbReference>
<dbReference type="SUPFAM" id="SSF51621">
    <property type="entry name" value="Phosphoenolpyruvate/pyruvate domain"/>
    <property type="match status" value="1"/>
</dbReference>
<evidence type="ECO:0000313" key="17">
    <source>
        <dbReference type="EMBL" id="SFP94562.1"/>
    </source>
</evidence>
<dbReference type="InterPro" id="IPR015813">
    <property type="entry name" value="Pyrv/PenolPyrv_kinase-like_dom"/>
</dbReference>
<dbReference type="NCBIfam" id="NF004978">
    <property type="entry name" value="PRK06354.1"/>
    <property type="match status" value="1"/>
</dbReference>
<dbReference type="InterPro" id="IPR015793">
    <property type="entry name" value="Pyrv_Knase_brl"/>
</dbReference>
<dbReference type="GO" id="GO:0004743">
    <property type="term" value="F:pyruvate kinase activity"/>
    <property type="evidence" value="ECO:0007669"/>
    <property type="project" value="UniProtKB-UniRule"/>
</dbReference>
<keyword evidence="10 14" id="KW-0460">Magnesium</keyword>
<evidence type="ECO:0000256" key="6">
    <source>
        <dbReference type="ARBA" id="ARBA00022723"/>
    </source>
</evidence>
<feature type="domain" description="Pyruvate kinase barrel" evidence="15">
    <location>
        <begin position="5"/>
        <end position="322"/>
    </location>
</feature>
<keyword evidence="12 17" id="KW-0670">Pyruvate</keyword>
<keyword evidence="11 14" id="KW-0324">Glycolysis</keyword>
<evidence type="ECO:0000256" key="11">
    <source>
        <dbReference type="ARBA" id="ARBA00023152"/>
    </source>
</evidence>
<dbReference type="SUPFAM" id="SSF50800">
    <property type="entry name" value="PK beta-barrel domain-like"/>
    <property type="match status" value="1"/>
</dbReference>
<evidence type="ECO:0000256" key="4">
    <source>
        <dbReference type="ARBA" id="ARBA00012142"/>
    </source>
</evidence>
<evidence type="ECO:0000256" key="13">
    <source>
        <dbReference type="NCBIfam" id="TIGR01064"/>
    </source>
</evidence>
<dbReference type="InterPro" id="IPR036918">
    <property type="entry name" value="Pyrv_Knase_C_sf"/>
</dbReference>
<dbReference type="InterPro" id="IPR015806">
    <property type="entry name" value="Pyrv_Knase_insert_dom_sf"/>
</dbReference>
<evidence type="ECO:0000259" key="15">
    <source>
        <dbReference type="Pfam" id="PF00224"/>
    </source>
</evidence>
<evidence type="ECO:0000256" key="2">
    <source>
        <dbReference type="ARBA" id="ARBA00004997"/>
    </source>
</evidence>
<evidence type="ECO:0000256" key="5">
    <source>
        <dbReference type="ARBA" id="ARBA00022679"/>
    </source>
</evidence>
<proteinExistence type="inferred from homology"/>
<evidence type="ECO:0000256" key="10">
    <source>
        <dbReference type="ARBA" id="ARBA00022842"/>
    </source>
</evidence>
<dbReference type="GO" id="GO:0000287">
    <property type="term" value="F:magnesium ion binding"/>
    <property type="evidence" value="ECO:0007669"/>
    <property type="project" value="UniProtKB-UniRule"/>
</dbReference>
<dbReference type="RefSeq" id="WP_074916061.1">
    <property type="nucleotide sequence ID" value="NZ_FOXK01000006.1"/>
</dbReference>
<dbReference type="PRINTS" id="PR01050">
    <property type="entry name" value="PYRUVTKNASE"/>
</dbReference>
<dbReference type="InterPro" id="IPR040442">
    <property type="entry name" value="Pyrv_kinase-like_dom_sf"/>
</dbReference>
<keyword evidence="18" id="KW-1185">Reference proteome</keyword>